<evidence type="ECO:0000259" key="13">
    <source>
        <dbReference type="PROSITE" id="PS51198"/>
    </source>
</evidence>
<evidence type="ECO:0000256" key="8">
    <source>
        <dbReference type="ARBA" id="ARBA00034617"/>
    </source>
</evidence>
<dbReference type="GO" id="GO:0016887">
    <property type="term" value="F:ATP hydrolysis activity"/>
    <property type="evidence" value="ECO:0007669"/>
    <property type="project" value="RHEA"/>
</dbReference>
<gene>
    <name evidence="14" type="ORF">THC_0468</name>
</gene>
<evidence type="ECO:0000256" key="12">
    <source>
        <dbReference type="PROSITE-ProRule" id="PRU00560"/>
    </source>
</evidence>
<dbReference type="Gene3D" id="1.10.486.10">
    <property type="entry name" value="PCRA, domain 4"/>
    <property type="match status" value="1"/>
</dbReference>
<keyword evidence="5 12" id="KW-0067">ATP-binding</keyword>
<evidence type="ECO:0000256" key="11">
    <source>
        <dbReference type="ARBA" id="ARBA00048988"/>
    </source>
</evidence>
<keyword evidence="7" id="KW-0413">Isomerase</keyword>
<dbReference type="Proteomes" id="UP000068196">
    <property type="component" value="Chromosome"/>
</dbReference>
<dbReference type="PANTHER" id="PTHR11070">
    <property type="entry name" value="UVRD / RECB / PCRA DNA HELICASE FAMILY MEMBER"/>
    <property type="match status" value="1"/>
</dbReference>
<dbReference type="PATRIC" id="fig|1653476.3.peg.482"/>
<feature type="binding site" evidence="12">
    <location>
        <begin position="25"/>
        <end position="32"/>
    </location>
    <ligand>
        <name>ATP</name>
        <dbReference type="ChEBI" id="CHEBI:30616"/>
    </ligand>
</feature>
<dbReference type="Gene3D" id="1.10.10.160">
    <property type="match status" value="2"/>
</dbReference>
<dbReference type="GO" id="GO:0005524">
    <property type="term" value="F:ATP binding"/>
    <property type="evidence" value="ECO:0007669"/>
    <property type="project" value="UniProtKB-UniRule"/>
</dbReference>
<dbReference type="EMBL" id="AP014945">
    <property type="protein sequence ID" value="BAU22863.1"/>
    <property type="molecule type" value="Genomic_DNA"/>
</dbReference>
<keyword evidence="2 12" id="KW-0547">Nucleotide-binding</keyword>
<dbReference type="PROSITE" id="PS51198">
    <property type="entry name" value="UVRD_HELICASE_ATP_BIND"/>
    <property type="match status" value="1"/>
</dbReference>
<dbReference type="InterPro" id="IPR014017">
    <property type="entry name" value="DNA_helicase_UvrD-like_C"/>
</dbReference>
<dbReference type="KEGG" id="cthi:THC_0468"/>
<evidence type="ECO:0000256" key="4">
    <source>
        <dbReference type="ARBA" id="ARBA00022806"/>
    </source>
</evidence>
<evidence type="ECO:0000256" key="9">
    <source>
        <dbReference type="ARBA" id="ARBA00034808"/>
    </source>
</evidence>
<dbReference type="GO" id="GO:0043138">
    <property type="term" value="F:3'-5' DNA helicase activity"/>
    <property type="evidence" value="ECO:0007669"/>
    <property type="project" value="UniProtKB-EC"/>
</dbReference>
<dbReference type="EC" id="5.6.2.4" evidence="9"/>
<keyword evidence="3 12" id="KW-0378">Hydrolase</keyword>
<accession>A0A0U5AWS2</accession>
<evidence type="ECO:0000313" key="15">
    <source>
        <dbReference type="Proteomes" id="UP000068196"/>
    </source>
</evidence>
<sequence length="500" mass="58204">MLYEPFITQEQKAVIEANKDLLVIAGPGTGKTYTLLLKIKTLLENGLPPEKILILTFSLKTCQELRERLSRLGIKEAKVDTFHGLAYDLYRDFYQKEPRLIDEKEKTSLLKKLFSGERNLLKNSDQKIQYFDYLEKNGLIDFDLLLNKAISLINPENLREYYLFLDEFQDLSPEILDFLKSFKEATWILFGDPNQSIYGFRGVNLAKIQNFLQTHKPHLQILTLTESFRCKEEILKRANQFKASPWKIPPFRSKHSGGIIQGFIFPNTYEEKDFLVNLVQNILGGTQLERARHTTFAPSDIFILSRIKRVSEPLIEAFQKEGIPVALPEEEAQKLKDEINQIVERIKVFKEPLPEIINDVSPFLKNIFQNWRGLLERDQEKFLFYLKGLSSEDLIFPKLEGVNFLTIHASKGLEAEVVILYGGEEGLIPFTLFRDYDLDEEKRILYVALTRAKGSFYFTATQKRKIFHYELTQGLSGWLKTLPYKEFPKRPPKPKQIDLF</sequence>
<dbReference type="CDD" id="cd17932">
    <property type="entry name" value="DEXQc_UvrD"/>
    <property type="match status" value="1"/>
</dbReference>
<evidence type="ECO:0000256" key="1">
    <source>
        <dbReference type="ARBA" id="ARBA00009922"/>
    </source>
</evidence>
<dbReference type="InterPro" id="IPR000212">
    <property type="entry name" value="DNA_helicase_UvrD/REP"/>
</dbReference>
<dbReference type="InterPro" id="IPR013986">
    <property type="entry name" value="DExx_box_DNA_helicase_dom_sf"/>
</dbReference>
<evidence type="ECO:0000313" key="14">
    <source>
        <dbReference type="EMBL" id="BAU22863.1"/>
    </source>
</evidence>
<comment type="similarity">
    <text evidence="1">Belongs to the helicase family. UvrD subfamily.</text>
</comment>
<dbReference type="Pfam" id="PF00580">
    <property type="entry name" value="UvrD-helicase"/>
    <property type="match status" value="2"/>
</dbReference>
<evidence type="ECO:0000256" key="2">
    <source>
        <dbReference type="ARBA" id="ARBA00022741"/>
    </source>
</evidence>
<dbReference type="Gene3D" id="3.40.50.300">
    <property type="entry name" value="P-loop containing nucleotide triphosphate hydrolases"/>
    <property type="match status" value="4"/>
</dbReference>
<dbReference type="AlphaFoldDB" id="A0A0U5AWS2"/>
<reference evidence="15" key="2">
    <citation type="journal article" date="2016" name="Int. J. Syst. Evol. Microbiol.">
        <title>Caldimicrobium thiodismutans sp. nov., a sulfur-disproportionating bacterium isolated from a hot spring.</title>
        <authorList>
            <person name="Kojima H."/>
            <person name="Umezawa K."/>
            <person name="Fukui M."/>
        </authorList>
    </citation>
    <scope>NUCLEOTIDE SEQUENCE [LARGE SCALE GENOMIC DNA]</scope>
    <source>
        <strain evidence="15">TF1</strain>
    </source>
</reference>
<name>A0A0U5AWS2_9BACT</name>
<keyword evidence="6" id="KW-0238">DNA-binding</keyword>
<evidence type="ECO:0000256" key="5">
    <source>
        <dbReference type="ARBA" id="ARBA00022840"/>
    </source>
</evidence>
<evidence type="ECO:0000256" key="7">
    <source>
        <dbReference type="ARBA" id="ARBA00023235"/>
    </source>
</evidence>
<organism evidence="14 15">
    <name type="scientific">Caldimicrobium thiodismutans</name>
    <dbReference type="NCBI Taxonomy" id="1653476"/>
    <lineage>
        <taxon>Bacteria</taxon>
        <taxon>Pseudomonadati</taxon>
        <taxon>Thermodesulfobacteriota</taxon>
        <taxon>Thermodesulfobacteria</taxon>
        <taxon>Thermodesulfobacteriales</taxon>
        <taxon>Thermodesulfobacteriaceae</taxon>
        <taxon>Caldimicrobium</taxon>
    </lineage>
</organism>
<dbReference type="PANTHER" id="PTHR11070:SF2">
    <property type="entry name" value="ATP-DEPENDENT DNA HELICASE SRS2"/>
    <property type="match status" value="1"/>
</dbReference>
<reference evidence="14 15" key="1">
    <citation type="journal article" date="2016" name="Int. J. Syst. Evol. Microbiol.">
        <title>Caldimicrobium thiodismutans sp. nov., a sulfur-disproportionating bacterium isolated from a hot spring, and emended description of the genus Caldimicrobium.</title>
        <authorList>
            <person name="Kojima H."/>
            <person name="Umezawa K."/>
            <person name="Fukui M."/>
        </authorList>
    </citation>
    <scope>NUCLEOTIDE SEQUENCE [LARGE SCALE GENOMIC DNA]</scope>
    <source>
        <strain evidence="14 15">TF1</strain>
    </source>
</reference>
<dbReference type="STRING" id="1653476.THC_0468"/>
<evidence type="ECO:0000256" key="6">
    <source>
        <dbReference type="ARBA" id="ARBA00023125"/>
    </source>
</evidence>
<comment type="catalytic activity">
    <reaction evidence="8">
        <text>Couples ATP hydrolysis with the unwinding of duplex DNA by translocating in the 3'-5' direction.</text>
        <dbReference type="EC" id="5.6.2.4"/>
    </reaction>
</comment>
<protein>
    <recommendedName>
        <fullName evidence="9">DNA 3'-5' helicase</fullName>
        <ecNumber evidence="9">5.6.2.4</ecNumber>
    </recommendedName>
    <alternativeName>
        <fullName evidence="10">DNA 3'-5' helicase II</fullName>
    </alternativeName>
</protein>
<feature type="domain" description="UvrD-like helicase ATP-binding" evidence="13">
    <location>
        <begin position="4"/>
        <end position="231"/>
    </location>
</feature>
<evidence type="ECO:0000256" key="3">
    <source>
        <dbReference type="ARBA" id="ARBA00022801"/>
    </source>
</evidence>
<dbReference type="InterPro" id="IPR014016">
    <property type="entry name" value="UvrD-like_ATP-bd"/>
</dbReference>
<dbReference type="GO" id="GO:0003677">
    <property type="term" value="F:DNA binding"/>
    <property type="evidence" value="ECO:0007669"/>
    <property type="project" value="InterPro"/>
</dbReference>
<keyword evidence="15" id="KW-1185">Reference proteome</keyword>
<dbReference type="Pfam" id="PF13361">
    <property type="entry name" value="UvrD_C"/>
    <property type="match status" value="1"/>
</dbReference>
<evidence type="ECO:0000256" key="10">
    <source>
        <dbReference type="ARBA" id="ARBA00034923"/>
    </source>
</evidence>
<keyword evidence="4 12" id="KW-0347">Helicase</keyword>
<dbReference type="InterPro" id="IPR027417">
    <property type="entry name" value="P-loop_NTPase"/>
</dbReference>
<dbReference type="SUPFAM" id="SSF52540">
    <property type="entry name" value="P-loop containing nucleoside triphosphate hydrolases"/>
    <property type="match status" value="1"/>
</dbReference>
<comment type="catalytic activity">
    <reaction evidence="11">
        <text>ATP + H2O = ADP + phosphate + H(+)</text>
        <dbReference type="Rhea" id="RHEA:13065"/>
        <dbReference type="ChEBI" id="CHEBI:15377"/>
        <dbReference type="ChEBI" id="CHEBI:15378"/>
        <dbReference type="ChEBI" id="CHEBI:30616"/>
        <dbReference type="ChEBI" id="CHEBI:43474"/>
        <dbReference type="ChEBI" id="CHEBI:456216"/>
        <dbReference type="EC" id="5.6.2.4"/>
    </reaction>
</comment>
<proteinExistence type="inferred from homology"/>